<sequence length="468" mass="49115">MSTIEEKQSIAEAEATPFDSELIFGLEDRPPVLIAFFAAIQHMLASIVGIVTPPIIISNALGLDVSDASYIISMTLLVSGIATFIQAKRMGPVGSGLLAIQGTSFAFLGPIIGAAIAVKNQADAHTALAVVFGCVMAGSFIEMFISRFLHMAQKIITPVVTGVVVILIGLTLIKVGLVSMAGGFYVMTNVPDAFASFQNLGIAFLVLGIIVVLNMSKNQYLRMSSIVVGLTVGYIVAAALGMVNFSRLEGMDLFTVPQPLKYGIDFSWGAFFAIGLVYVITAIESIGDLTATSMISKQPVTGDLYIGRIKGGILADGLNSFLAGLFNTFPNTTFSQNNGVIQLTGVASRYVAYFIAGILVLMGLSPVLAGIFRIMPEPVLGGATILMFGTVATAGIKILATQEMDNRSTLIVAVSLGLGLGVTMVPEVLKNVAPAEIRNVFASGITTGGLAAIILNLVLPYKKTKSQT</sequence>
<organism evidence="9 10">
    <name type="scientific">Desulfocapsa sulfexigens (strain DSM 10523 / SB164P1)</name>
    <dbReference type="NCBI Taxonomy" id="1167006"/>
    <lineage>
        <taxon>Bacteria</taxon>
        <taxon>Pseudomonadati</taxon>
        <taxon>Thermodesulfobacteriota</taxon>
        <taxon>Desulfobulbia</taxon>
        <taxon>Desulfobulbales</taxon>
        <taxon>Desulfocapsaceae</taxon>
        <taxon>Desulfocapsa</taxon>
    </lineage>
</organism>
<keyword evidence="7 8" id="KW-0472">Membrane</keyword>
<dbReference type="GO" id="GO:0042907">
    <property type="term" value="F:xanthine transmembrane transporter activity"/>
    <property type="evidence" value="ECO:0007669"/>
    <property type="project" value="TreeGrafter"/>
</dbReference>
<evidence type="ECO:0000256" key="7">
    <source>
        <dbReference type="ARBA" id="ARBA00023136"/>
    </source>
</evidence>
<dbReference type="Pfam" id="PF00860">
    <property type="entry name" value="Xan_ur_permease"/>
    <property type="match status" value="1"/>
</dbReference>
<feature type="transmembrane region" description="Helical" evidence="8">
    <location>
        <begin position="97"/>
        <end position="118"/>
    </location>
</feature>
<feature type="transmembrane region" description="Helical" evidence="8">
    <location>
        <begin position="32"/>
        <end position="56"/>
    </location>
</feature>
<evidence type="ECO:0000256" key="5">
    <source>
        <dbReference type="ARBA" id="ARBA00022692"/>
    </source>
</evidence>
<evidence type="ECO:0000313" key="9">
    <source>
        <dbReference type="EMBL" id="AGF77875.1"/>
    </source>
</evidence>
<dbReference type="OrthoDB" id="9805749at2"/>
<evidence type="ECO:0000313" key="10">
    <source>
        <dbReference type="Proteomes" id="UP000011721"/>
    </source>
</evidence>
<keyword evidence="3" id="KW-0813">Transport</keyword>
<feature type="transmembrane region" description="Helical" evidence="8">
    <location>
        <begin position="266"/>
        <end position="287"/>
    </location>
</feature>
<feature type="transmembrane region" description="Helical" evidence="8">
    <location>
        <begin position="68"/>
        <end position="85"/>
    </location>
</feature>
<evidence type="ECO:0000256" key="4">
    <source>
        <dbReference type="ARBA" id="ARBA00022475"/>
    </source>
</evidence>
<gene>
    <name evidence="9" type="ordered locus">UWK_01314</name>
</gene>
<dbReference type="STRING" id="1167006.UWK_01314"/>
<dbReference type="PATRIC" id="fig|1167006.5.peg.1446"/>
<dbReference type="InterPro" id="IPR006043">
    <property type="entry name" value="NCS2"/>
</dbReference>
<dbReference type="GO" id="GO:0005886">
    <property type="term" value="C:plasma membrane"/>
    <property type="evidence" value="ECO:0007669"/>
    <property type="project" value="UniProtKB-SubCell"/>
</dbReference>
<feature type="transmembrane region" description="Helical" evidence="8">
    <location>
        <begin position="378"/>
        <end position="398"/>
    </location>
</feature>
<feature type="transmembrane region" description="Helical" evidence="8">
    <location>
        <begin position="124"/>
        <end position="145"/>
    </location>
</feature>
<dbReference type="PANTHER" id="PTHR42810:SF2">
    <property type="entry name" value="PURINE PERMEASE C1399.01C-RELATED"/>
    <property type="match status" value="1"/>
</dbReference>
<dbReference type="NCBIfam" id="TIGR00801">
    <property type="entry name" value="ncs2"/>
    <property type="match status" value="1"/>
</dbReference>
<name>M1PDT8_DESSD</name>
<dbReference type="Proteomes" id="UP000011721">
    <property type="component" value="Chromosome"/>
</dbReference>
<dbReference type="RefSeq" id="WP_015403567.1">
    <property type="nucleotide sequence ID" value="NC_020304.1"/>
</dbReference>
<comment type="similarity">
    <text evidence="2">Belongs to the nucleobase:cation symporter-2 (NCS2) (TC 2.A.40) family.</text>
</comment>
<feature type="transmembrane region" description="Helical" evidence="8">
    <location>
        <begin position="350"/>
        <end position="372"/>
    </location>
</feature>
<dbReference type="NCBIfam" id="TIGR03173">
    <property type="entry name" value="pbuX"/>
    <property type="match status" value="1"/>
</dbReference>
<dbReference type="PROSITE" id="PS01116">
    <property type="entry name" value="XANTH_URACIL_PERMASE"/>
    <property type="match status" value="1"/>
</dbReference>
<feature type="transmembrane region" description="Helical" evidence="8">
    <location>
        <begin position="193"/>
        <end position="213"/>
    </location>
</feature>
<comment type="subcellular location">
    <subcellularLocation>
        <location evidence="1">Cell membrane</location>
        <topology evidence="1">Multi-pass membrane protein</topology>
    </subcellularLocation>
</comment>
<dbReference type="HOGENOM" id="CLU_017959_8_0_7"/>
<reference evidence="10" key="1">
    <citation type="journal article" date="2013" name="Stand. Genomic Sci.">
        <title>Complete genome sequence of Desulfocapsa sulfexigens, a marine deltaproteobacterium specialized in disproportionating inorganic sulfur compounds.</title>
        <authorList>
            <person name="Finster K.W."/>
            <person name="Kjeldsen K.U."/>
            <person name="Kube M."/>
            <person name="Reinhardt R."/>
            <person name="Mussmann M."/>
            <person name="Amann R."/>
            <person name="Schreiber L."/>
        </authorList>
    </citation>
    <scope>NUCLEOTIDE SEQUENCE [LARGE SCALE GENOMIC DNA]</scope>
    <source>
        <strain evidence="10">DSM 10523 / SB164P1</strain>
    </source>
</reference>
<accession>M1PDT8</accession>
<feature type="transmembrane region" description="Helical" evidence="8">
    <location>
        <begin position="410"/>
        <end position="429"/>
    </location>
</feature>
<dbReference type="AlphaFoldDB" id="M1PDT8"/>
<evidence type="ECO:0000256" key="1">
    <source>
        <dbReference type="ARBA" id="ARBA00004651"/>
    </source>
</evidence>
<dbReference type="InterPro" id="IPR006042">
    <property type="entry name" value="Xan_ur_permease"/>
</dbReference>
<dbReference type="eggNOG" id="COG2233">
    <property type="taxonomic scope" value="Bacteria"/>
</dbReference>
<evidence type="ECO:0000256" key="8">
    <source>
        <dbReference type="SAM" id="Phobius"/>
    </source>
</evidence>
<keyword evidence="4" id="KW-1003">Cell membrane</keyword>
<feature type="transmembrane region" description="Helical" evidence="8">
    <location>
        <begin position="157"/>
        <end position="187"/>
    </location>
</feature>
<keyword evidence="10" id="KW-1185">Reference proteome</keyword>
<proteinExistence type="inferred from homology"/>
<dbReference type="PANTHER" id="PTHR42810">
    <property type="entry name" value="PURINE PERMEASE C1399.01C-RELATED"/>
    <property type="match status" value="1"/>
</dbReference>
<protein>
    <submittedName>
        <fullName evidence="9">Xanthine permease</fullName>
    </submittedName>
</protein>
<dbReference type="KEGG" id="dsf:UWK_01314"/>
<dbReference type="EMBL" id="CP003985">
    <property type="protein sequence ID" value="AGF77875.1"/>
    <property type="molecule type" value="Genomic_DNA"/>
</dbReference>
<keyword evidence="5 8" id="KW-0812">Transmembrane</keyword>
<dbReference type="NCBIfam" id="NF037981">
    <property type="entry name" value="NCS2_1"/>
    <property type="match status" value="1"/>
</dbReference>
<feature type="transmembrane region" description="Helical" evidence="8">
    <location>
        <begin position="225"/>
        <end position="246"/>
    </location>
</feature>
<dbReference type="InterPro" id="IPR017588">
    <property type="entry name" value="UacT-like"/>
</dbReference>
<evidence type="ECO:0000256" key="6">
    <source>
        <dbReference type="ARBA" id="ARBA00022989"/>
    </source>
</evidence>
<feature type="transmembrane region" description="Helical" evidence="8">
    <location>
        <begin position="441"/>
        <end position="459"/>
    </location>
</feature>
<evidence type="ECO:0000256" key="2">
    <source>
        <dbReference type="ARBA" id="ARBA00008821"/>
    </source>
</evidence>
<evidence type="ECO:0000256" key="3">
    <source>
        <dbReference type="ARBA" id="ARBA00022448"/>
    </source>
</evidence>
<keyword evidence="6 8" id="KW-1133">Transmembrane helix</keyword>